<keyword evidence="4" id="KW-0443">Lipid metabolism</keyword>
<evidence type="ECO:0000313" key="12">
    <source>
        <dbReference type="EMBL" id="CUV09331.1"/>
    </source>
</evidence>
<keyword evidence="9" id="KW-1208">Phospholipid metabolism</keyword>
<feature type="transmembrane region" description="Helical" evidence="11">
    <location>
        <begin position="7"/>
        <end position="27"/>
    </location>
</feature>
<proteinExistence type="inferred from homology"/>
<dbReference type="GO" id="GO:0008654">
    <property type="term" value="P:phospholipid biosynthetic process"/>
    <property type="evidence" value="ECO:0007669"/>
    <property type="project" value="UniProtKB-KW"/>
</dbReference>
<evidence type="ECO:0000256" key="5">
    <source>
        <dbReference type="ARBA" id="ARBA00023136"/>
    </source>
</evidence>
<evidence type="ECO:0000256" key="1">
    <source>
        <dbReference type="ARBA" id="ARBA00022475"/>
    </source>
</evidence>
<evidence type="ECO:0000256" key="6">
    <source>
        <dbReference type="ARBA" id="ARBA00023145"/>
    </source>
</evidence>
<protein>
    <submittedName>
        <fullName evidence="12">Phosphatidylserine decarboxylase</fullName>
        <ecNumber evidence="12">4.1.1.65</ecNumber>
    </submittedName>
</protein>
<sequence length="213" mass="23768">MLAPEGRIILFTLLITTLTAGMIGFYYDSERLLVCYAVFGLLFLFSCNFFRDPVRSIPMDESSIVAPADGKIIRIDQVNDSEIGEGANRISIFLSVFNVHVNRVPITCTVKDVKHIPGKFLAAYDHKASDENEKTDILFSGANITYRVHQIAGIIARRIRCYAEKDLKMVKGDRLGFIMFGSRTDIIFPESVQIEVDLGDKVKGGETIIGKLI</sequence>
<evidence type="ECO:0000256" key="7">
    <source>
        <dbReference type="ARBA" id="ARBA00023209"/>
    </source>
</evidence>
<evidence type="ECO:0000256" key="2">
    <source>
        <dbReference type="ARBA" id="ARBA00022516"/>
    </source>
</evidence>
<evidence type="ECO:0000256" key="8">
    <source>
        <dbReference type="ARBA" id="ARBA00023239"/>
    </source>
</evidence>
<keyword evidence="11" id="KW-0812">Transmembrane</keyword>
<evidence type="ECO:0000256" key="10">
    <source>
        <dbReference type="ARBA" id="ARBA00023317"/>
    </source>
</evidence>
<dbReference type="PANTHER" id="PTHR35809:SF1">
    <property type="entry name" value="ARCHAETIDYLSERINE DECARBOXYLASE PROENZYME-RELATED"/>
    <property type="match status" value="1"/>
</dbReference>
<dbReference type="NCBIfam" id="NF003685">
    <property type="entry name" value="PRK05305.2-5"/>
    <property type="match status" value="1"/>
</dbReference>
<evidence type="ECO:0000256" key="3">
    <source>
        <dbReference type="ARBA" id="ARBA00022793"/>
    </source>
</evidence>
<keyword evidence="5 11" id="KW-0472">Membrane</keyword>
<name>A0A170QCN5_9ZZZZ</name>
<dbReference type="EMBL" id="FAXC01000217">
    <property type="protein sequence ID" value="CUV09331.1"/>
    <property type="molecule type" value="Genomic_DNA"/>
</dbReference>
<dbReference type="AlphaFoldDB" id="A0A170QCN5"/>
<dbReference type="PANTHER" id="PTHR35809">
    <property type="entry name" value="ARCHAETIDYLSERINE DECARBOXYLASE PROENZYME-RELATED"/>
    <property type="match status" value="1"/>
</dbReference>
<keyword evidence="7" id="KW-0594">Phospholipid biosynthesis</keyword>
<accession>A0A170QCN5</accession>
<keyword evidence="10" id="KW-0670">Pyruvate</keyword>
<dbReference type="Pfam" id="PF02666">
    <property type="entry name" value="PS_Dcarbxylase"/>
    <property type="match status" value="1"/>
</dbReference>
<dbReference type="NCBIfam" id="NF003678">
    <property type="entry name" value="PRK05305.1-2"/>
    <property type="match status" value="1"/>
</dbReference>
<evidence type="ECO:0000256" key="4">
    <source>
        <dbReference type="ARBA" id="ARBA00023098"/>
    </source>
</evidence>
<organism evidence="12">
    <name type="scientific">hydrothermal vent metagenome</name>
    <dbReference type="NCBI Taxonomy" id="652676"/>
    <lineage>
        <taxon>unclassified sequences</taxon>
        <taxon>metagenomes</taxon>
        <taxon>ecological metagenomes</taxon>
    </lineage>
</organism>
<evidence type="ECO:0000256" key="11">
    <source>
        <dbReference type="SAM" id="Phobius"/>
    </source>
</evidence>
<gene>
    <name evidence="12" type="ORF">MGWOODY_Mmi283</name>
</gene>
<feature type="transmembrane region" description="Helical" evidence="11">
    <location>
        <begin position="33"/>
        <end position="50"/>
    </location>
</feature>
<keyword evidence="1" id="KW-1003">Cell membrane</keyword>
<dbReference type="GO" id="GO:0004609">
    <property type="term" value="F:phosphatidylserine decarboxylase activity"/>
    <property type="evidence" value="ECO:0007669"/>
    <property type="project" value="UniProtKB-EC"/>
</dbReference>
<keyword evidence="3" id="KW-0210">Decarboxylase</keyword>
<keyword evidence="11" id="KW-1133">Transmembrane helix</keyword>
<reference evidence="12" key="1">
    <citation type="submission" date="2015-10" db="EMBL/GenBank/DDBJ databases">
        <authorList>
            <person name="Gilbert D.G."/>
        </authorList>
    </citation>
    <scope>NUCLEOTIDE SEQUENCE</scope>
</reference>
<dbReference type="InterPro" id="IPR003817">
    <property type="entry name" value="PS_Dcarbxylase"/>
</dbReference>
<dbReference type="HAMAP" id="MF_00664">
    <property type="entry name" value="PS_decarb_PSD_A"/>
    <property type="match status" value="1"/>
</dbReference>
<keyword evidence="2" id="KW-0444">Lipid biosynthesis</keyword>
<keyword evidence="8 12" id="KW-0456">Lyase</keyword>
<keyword evidence="6" id="KW-0865">Zymogen</keyword>
<dbReference type="InterPro" id="IPR033175">
    <property type="entry name" value="PSD-A"/>
</dbReference>
<dbReference type="EC" id="4.1.1.65" evidence="12"/>
<evidence type="ECO:0000256" key="9">
    <source>
        <dbReference type="ARBA" id="ARBA00023264"/>
    </source>
</evidence>